<organism evidence="6 7">
    <name type="scientific">Myxococcus landrumensis</name>
    <dbReference type="NCBI Taxonomy" id="2813577"/>
    <lineage>
        <taxon>Bacteria</taxon>
        <taxon>Pseudomonadati</taxon>
        <taxon>Myxococcota</taxon>
        <taxon>Myxococcia</taxon>
        <taxon>Myxococcales</taxon>
        <taxon>Cystobacterineae</taxon>
        <taxon>Myxococcaceae</taxon>
        <taxon>Myxococcus</taxon>
    </lineage>
</organism>
<dbReference type="InterPro" id="IPR022643">
    <property type="entry name" value="De-COase2_C"/>
</dbReference>
<dbReference type="InterPro" id="IPR002433">
    <property type="entry name" value="Orn_de-COase"/>
</dbReference>
<dbReference type="InterPro" id="IPR029066">
    <property type="entry name" value="PLP-binding_barrel"/>
</dbReference>
<evidence type="ECO:0000259" key="4">
    <source>
        <dbReference type="Pfam" id="PF00278"/>
    </source>
</evidence>
<dbReference type="Pfam" id="PF00278">
    <property type="entry name" value="Orn_DAP_Arg_deC"/>
    <property type="match status" value="1"/>
</dbReference>
<dbReference type="PANTHER" id="PTHR43727">
    <property type="entry name" value="DIAMINOPIMELATE DECARBOXYLASE"/>
    <property type="match status" value="1"/>
</dbReference>
<evidence type="ECO:0000259" key="5">
    <source>
        <dbReference type="Pfam" id="PF02784"/>
    </source>
</evidence>
<proteinExistence type="inferred from homology"/>
<dbReference type="InterPro" id="IPR022644">
    <property type="entry name" value="De-COase2_N"/>
</dbReference>
<reference evidence="6 7" key="1">
    <citation type="submission" date="2021-02" db="EMBL/GenBank/DDBJ databases">
        <title>De Novo genome assembly of isolated myxobacteria.</title>
        <authorList>
            <person name="Stevens D.C."/>
        </authorList>
    </citation>
    <scope>NUCLEOTIDE SEQUENCE [LARGE SCALE GENOMIC DNA]</scope>
    <source>
        <strain evidence="6 7">SCHIC003</strain>
    </source>
</reference>
<keyword evidence="2" id="KW-0663">Pyridoxal phosphate</keyword>
<keyword evidence="7" id="KW-1185">Reference proteome</keyword>
<feature type="domain" description="Orn/DAP/Arg decarboxylase 2 N-terminal" evidence="5">
    <location>
        <begin position="29"/>
        <end position="276"/>
    </location>
</feature>
<evidence type="ECO:0000256" key="3">
    <source>
        <dbReference type="RuleBase" id="RU003737"/>
    </source>
</evidence>
<protein>
    <recommendedName>
        <fullName evidence="8">Decarboxylase</fullName>
    </recommendedName>
</protein>
<dbReference type="InterPro" id="IPR009006">
    <property type="entry name" value="Ala_racemase/Decarboxylase_C"/>
</dbReference>
<dbReference type="Gene3D" id="3.20.20.10">
    <property type="entry name" value="Alanine racemase"/>
    <property type="match status" value="1"/>
</dbReference>
<feature type="domain" description="Orn/DAP/Arg decarboxylase 2 C-terminal" evidence="4">
    <location>
        <begin position="24"/>
        <end position="373"/>
    </location>
</feature>
<evidence type="ECO:0000313" key="6">
    <source>
        <dbReference type="EMBL" id="QSQ14569.1"/>
    </source>
</evidence>
<dbReference type="InterPro" id="IPR000183">
    <property type="entry name" value="Orn/DAP/Arg_de-COase"/>
</dbReference>
<dbReference type="PANTHER" id="PTHR43727:SF2">
    <property type="entry name" value="GROUP IV DECARBOXYLASE"/>
    <property type="match status" value="1"/>
</dbReference>
<comment type="cofactor">
    <cofactor evidence="1">
        <name>pyridoxal 5'-phosphate</name>
        <dbReference type="ChEBI" id="CHEBI:597326"/>
    </cofactor>
</comment>
<evidence type="ECO:0000256" key="2">
    <source>
        <dbReference type="ARBA" id="ARBA00022898"/>
    </source>
</evidence>
<dbReference type="SUPFAM" id="SSF50621">
    <property type="entry name" value="Alanine racemase C-terminal domain-like"/>
    <property type="match status" value="1"/>
</dbReference>
<comment type="similarity">
    <text evidence="3">Belongs to the Orn/Lys/Arg decarboxylase class-II family.</text>
</comment>
<dbReference type="RefSeq" id="WP_206716343.1">
    <property type="nucleotide sequence ID" value="NZ_CP071091.1"/>
</dbReference>
<sequence length="427" mass="45736">MSAPMRPPRVAPALAWLETHGSPLYVYDLGEVEQRARELMSVLPAGSRLLFSLKANPLPVMAEVLCRMGCDAEVSSPGELSVALAAGFSPEQVLYSGPGKSAEEVRGALGLGVTRFSAESWTDLERVDRASRAARLRSRVLLRVNPDTPPLARLAMSGVSSQFGLDEVEWRAGRERLAALSGIELLGVHVYQGTQLADVPALLSSLRMAFEAGEALASALDLPFQVLDLGGGFPWPFATPGTGLELAALREPLARWAAERRKTASCELWFESGRRLCGSSGTLWATVLDVKRSKGKQYVVLDTGIHHLGGMSGLGRVPLVGMGVARAGGEVAPEVLEEVNVVGPLCTPLDCFARNVKLPPLRVGDRVFVPNVGAYGATASLTGFLSRPPPLELAHREAELVAVHRLRWGHEPQARPPLEGALSEESR</sequence>
<dbReference type="Proteomes" id="UP000663090">
    <property type="component" value="Chromosome"/>
</dbReference>
<gene>
    <name evidence="6" type="ORF">JY572_00255</name>
</gene>
<dbReference type="EMBL" id="CP071091">
    <property type="protein sequence ID" value="QSQ14569.1"/>
    <property type="molecule type" value="Genomic_DNA"/>
</dbReference>
<dbReference type="SUPFAM" id="SSF51419">
    <property type="entry name" value="PLP-binding barrel"/>
    <property type="match status" value="1"/>
</dbReference>
<accession>A0ABX7NAL6</accession>
<evidence type="ECO:0000313" key="7">
    <source>
        <dbReference type="Proteomes" id="UP000663090"/>
    </source>
</evidence>
<name>A0ABX7NAL6_9BACT</name>
<evidence type="ECO:0000256" key="1">
    <source>
        <dbReference type="ARBA" id="ARBA00001933"/>
    </source>
</evidence>
<dbReference type="Gene3D" id="2.40.37.10">
    <property type="entry name" value="Lyase, Ornithine Decarboxylase, Chain A, domain 1"/>
    <property type="match status" value="1"/>
</dbReference>
<dbReference type="Pfam" id="PF02784">
    <property type="entry name" value="Orn_Arg_deC_N"/>
    <property type="match status" value="1"/>
</dbReference>
<dbReference type="PRINTS" id="PR01182">
    <property type="entry name" value="ORNDCRBXLASE"/>
</dbReference>
<evidence type="ECO:0008006" key="8">
    <source>
        <dbReference type="Google" id="ProtNLM"/>
    </source>
</evidence>
<dbReference type="PRINTS" id="PR01179">
    <property type="entry name" value="ODADCRBXLASE"/>
</dbReference>